<reference evidence="3" key="1">
    <citation type="journal article" date="2019" name="Int. J. Syst. Evol. Microbiol.">
        <title>The Global Catalogue of Microorganisms (GCM) 10K type strain sequencing project: providing services to taxonomists for standard genome sequencing and annotation.</title>
        <authorList>
            <consortium name="The Broad Institute Genomics Platform"/>
            <consortium name="The Broad Institute Genome Sequencing Center for Infectious Disease"/>
            <person name="Wu L."/>
            <person name="Ma J."/>
        </authorList>
    </citation>
    <scope>NUCLEOTIDE SEQUENCE [LARGE SCALE GENOMIC DNA]</scope>
    <source>
        <strain evidence="3">JCM 15089</strain>
    </source>
</reference>
<keyword evidence="1" id="KW-0812">Transmembrane</keyword>
<proteinExistence type="predicted"/>
<sequence length="320" mass="34962">MSFGPIVDVAIGLILVFLLMGLIVSAFQEMLATWMKKRGTLLRQSIAEMLTGNDGNDDLFRRVYGHGLILGAAANDIPSYVPSRNFTLALIDTITEGSNAPVFGEIERRIAGLPDGYVKQTLRVFVQHAAGDLDVLKADLAQWYDDAMDRLSGKYKRYSQVVAIVSGLVIAVALNVDTIRIADALWRSESLRQQTVTAAEAFQMPDTPVGDKAEQAMKDNVDNLFKLDLPIGWLTPYTFQKTHTAVKNPDSTAVEQASTGVFNYFRGAGWGGVLLAIVGWLITGLATSLGAPFWFDTLQRFLQFRGTGKKPVKAAEEGAN</sequence>
<feature type="transmembrane region" description="Helical" evidence="1">
    <location>
        <begin position="6"/>
        <end position="27"/>
    </location>
</feature>
<evidence type="ECO:0000313" key="3">
    <source>
        <dbReference type="Proteomes" id="UP001499951"/>
    </source>
</evidence>
<name>A0ABP3Q736_9PROT</name>
<keyword evidence="3" id="KW-1185">Reference proteome</keyword>
<gene>
    <name evidence="2" type="ORF">GCM10008942_31350</name>
</gene>
<protein>
    <submittedName>
        <fullName evidence="2">Uncharacterized protein</fullName>
    </submittedName>
</protein>
<dbReference type="EMBL" id="BAAADD010000008">
    <property type="protein sequence ID" value="GAA0580174.1"/>
    <property type="molecule type" value="Genomic_DNA"/>
</dbReference>
<accession>A0ABP3Q736</accession>
<evidence type="ECO:0000256" key="1">
    <source>
        <dbReference type="SAM" id="Phobius"/>
    </source>
</evidence>
<dbReference type="Proteomes" id="UP001499951">
    <property type="component" value="Unassembled WGS sequence"/>
</dbReference>
<comment type="caution">
    <text evidence="2">The sequence shown here is derived from an EMBL/GenBank/DDBJ whole genome shotgun (WGS) entry which is preliminary data.</text>
</comment>
<dbReference type="RefSeq" id="WP_166936995.1">
    <property type="nucleotide sequence ID" value="NZ_BAAADD010000008.1"/>
</dbReference>
<keyword evidence="1" id="KW-1133">Transmembrane helix</keyword>
<evidence type="ECO:0000313" key="2">
    <source>
        <dbReference type="EMBL" id="GAA0580174.1"/>
    </source>
</evidence>
<organism evidence="2 3">
    <name type="scientific">Rhizomicrobium electricum</name>
    <dbReference type="NCBI Taxonomy" id="480070"/>
    <lineage>
        <taxon>Bacteria</taxon>
        <taxon>Pseudomonadati</taxon>
        <taxon>Pseudomonadota</taxon>
        <taxon>Alphaproteobacteria</taxon>
        <taxon>Micropepsales</taxon>
        <taxon>Micropepsaceae</taxon>
        <taxon>Rhizomicrobium</taxon>
    </lineage>
</organism>
<keyword evidence="1" id="KW-0472">Membrane</keyword>
<feature type="transmembrane region" description="Helical" evidence="1">
    <location>
        <begin position="158"/>
        <end position="176"/>
    </location>
</feature>
<feature type="transmembrane region" description="Helical" evidence="1">
    <location>
        <begin position="270"/>
        <end position="295"/>
    </location>
</feature>